<dbReference type="EMBL" id="JBJIAA010000007">
    <property type="protein sequence ID" value="MFL0250748.1"/>
    <property type="molecule type" value="Genomic_DNA"/>
</dbReference>
<name>A0ABW8TGD9_9CLOT</name>
<dbReference type="InterPro" id="IPR050855">
    <property type="entry name" value="NDM-1-like"/>
</dbReference>
<feature type="domain" description="Metallo-beta-lactamase" evidence="1">
    <location>
        <begin position="26"/>
        <end position="216"/>
    </location>
</feature>
<dbReference type="InterPro" id="IPR036866">
    <property type="entry name" value="RibonucZ/Hydroxyglut_hydro"/>
</dbReference>
<evidence type="ECO:0000313" key="3">
    <source>
        <dbReference type="Proteomes" id="UP001623592"/>
    </source>
</evidence>
<dbReference type="PANTHER" id="PTHR42951:SF4">
    <property type="entry name" value="ACYL-COENZYME A THIOESTERASE MBLAC2"/>
    <property type="match status" value="1"/>
</dbReference>
<sequence length="258" mass="30009">MVNQWFTIEKIDNETYAVSEYGHWEQVHSYLLIGRNYALLIDTGLGIGNIKKEVEKLTNLPIIVVTTHVHWDHIGGHALFDTIYVYKDEVDWLKYGIDIPLHVVKKNIMRDPFTKKPPIEFNIDNYKIYSGKPNRILEDNDIIDIGKRKVKIIHTPGHSPGHICFFEEDRGYLYTGDLIYKGTLYAFYPSTDPVLFKKSIDKISELKGIVKLLPAHNDINIQVDLRYKIQKAFKHIENKDMLKHGTGVFDFGEFKIYL</sequence>
<dbReference type="SUPFAM" id="SSF56281">
    <property type="entry name" value="Metallo-hydrolase/oxidoreductase"/>
    <property type="match status" value="1"/>
</dbReference>
<evidence type="ECO:0000259" key="1">
    <source>
        <dbReference type="SMART" id="SM00849"/>
    </source>
</evidence>
<dbReference type="InterPro" id="IPR001279">
    <property type="entry name" value="Metallo-B-lactamas"/>
</dbReference>
<organism evidence="2 3">
    <name type="scientific">Clostridium neuense</name>
    <dbReference type="NCBI Taxonomy" id="1728934"/>
    <lineage>
        <taxon>Bacteria</taxon>
        <taxon>Bacillati</taxon>
        <taxon>Bacillota</taxon>
        <taxon>Clostridia</taxon>
        <taxon>Eubacteriales</taxon>
        <taxon>Clostridiaceae</taxon>
        <taxon>Clostridium</taxon>
    </lineage>
</organism>
<evidence type="ECO:0000313" key="2">
    <source>
        <dbReference type="EMBL" id="MFL0250748.1"/>
    </source>
</evidence>
<protein>
    <submittedName>
        <fullName evidence="2">MBL fold metallo-hydrolase</fullName>
    </submittedName>
</protein>
<comment type="caution">
    <text evidence="2">The sequence shown here is derived from an EMBL/GenBank/DDBJ whole genome shotgun (WGS) entry which is preliminary data.</text>
</comment>
<dbReference type="SMART" id="SM00849">
    <property type="entry name" value="Lactamase_B"/>
    <property type="match status" value="1"/>
</dbReference>
<dbReference type="Gene3D" id="3.60.15.10">
    <property type="entry name" value="Ribonuclease Z/Hydroxyacylglutathione hydrolase-like"/>
    <property type="match status" value="1"/>
</dbReference>
<keyword evidence="3" id="KW-1185">Reference proteome</keyword>
<reference evidence="2 3" key="1">
    <citation type="submission" date="2024-11" db="EMBL/GenBank/DDBJ databases">
        <authorList>
            <person name="Heng Y.C."/>
            <person name="Lim A.C.H."/>
            <person name="Lee J.K.Y."/>
            <person name="Kittelmann S."/>
        </authorList>
    </citation>
    <scope>NUCLEOTIDE SEQUENCE [LARGE SCALE GENOMIC DNA]</scope>
    <source>
        <strain evidence="2 3">WILCCON 0114</strain>
    </source>
</reference>
<proteinExistence type="predicted"/>
<dbReference type="RefSeq" id="WP_406787411.1">
    <property type="nucleotide sequence ID" value="NZ_JBJIAA010000007.1"/>
</dbReference>
<accession>A0ABW8TGD9</accession>
<gene>
    <name evidence="2" type="ORF">ACJDT4_09980</name>
</gene>
<dbReference type="PANTHER" id="PTHR42951">
    <property type="entry name" value="METALLO-BETA-LACTAMASE DOMAIN-CONTAINING"/>
    <property type="match status" value="1"/>
</dbReference>
<dbReference type="Proteomes" id="UP001623592">
    <property type="component" value="Unassembled WGS sequence"/>
</dbReference>
<dbReference type="Pfam" id="PF00753">
    <property type="entry name" value="Lactamase_B"/>
    <property type="match status" value="1"/>
</dbReference>